<protein>
    <recommendedName>
        <fullName evidence="2">Biotin transporter</fullName>
    </recommendedName>
</protein>
<dbReference type="EMBL" id="JALBUS010000022">
    <property type="protein sequence ID" value="MDX8418269.1"/>
    <property type="molecule type" value="Genomic_DNA"/>
</dbReference>
<evidence type="ECO:0000256" key="1">
    <source>
        <dbReference type="ARBA" id="ARBA00010692"/>
    </source>
</evidence>
<feature type="transmembrane region" description="Helical" evidence="3">
    <location>
        <begin position="7"/>
        <end position="24"/>
    </location>
</feature>
<feature type="transmembrane region" description="Helical" evidence="3">
    <location>
        <begin position="134"/>
        <end position="164"/>
    </location>
</feature>
<evidence type="ECO:0000256" key="3">
    <source>
        <dbReference type="SAM" id="Phobius"/>
    </source>
</evidence>
<comment type="subcellular location">
    <subcellularLocation>
        <location evidence="2">Cell membrane</location>
        <topology evidence="2">Multi-pass membrane protein</topology>
    </subcellularLocation>
</comment>
<comment type="caution">
    <text evidence="4">The sequence shown here is derived from an EMBL/GenBank/DDBJ whole genome shotgun (WGS) entry which is preliminary data.</text>
</comment>
<dbReference type="PANTHER" id="PTHR34295:SF1">
    <property type="entry name" value="BIOTIN TRANSPORTER BIOY"/>
    <property type="match status" value="1"/>
</dbReference>
<dbReference type="Gene3D" id="1.10.1760.20">
    <property type="match status" value="1"/>
</dbReference>
<keyword evidence="5" id="KW-1185">Reference proteome</keyword>
<keyword evidence="2" id="KW-0813">Transport</keyword>
<keyword evidence="2 3" id="KW-0472">Membrane</keyword>
<reference evidence="4 5" key="1">
    <citation type="submission" date="2022-03" db="EMBL/GenBank/DDBJ databases">
        <title>Novel taxa within the pig intestine.</title>
        <authorList>
            <person name="Wylensek D."/>
            <person name="Bishof K."/>
            <person name="Afrizal A."/>
            <person name="Clavel T."/>
        </authorList>
    </citation>
    <scope>NUCLEOTIDE SEQUENCE [LARGE SCALE GENOMIC DNA]</scope>
    <source>
        <strain evidence="4 5">Cla-KB-P134</strain>
    </source>
</reference>
<accession>A0ABU4WPN5</accession>
<keyword evidence="2" id="KW-1003">Cell membrane</keyword>
<dbReference type="InterPro" id="IPR003784">
    <property type="entry name" value="BioY"/>
</dbReference>
<dbReference type="Proteomes" id="UP001285244">
    <property type="component" value="Unassembled WGS sequence"/>
</dbReference>
<sequence>MTNKDWIQCALMAAIIGVLAPLAIPLAGGVPISFATCIVMLCGSLLGSKKGAWSVCIYLLLGCIGIPVFAGYTAGIGHIFGPSGGFLIGYLILVYVVGKSTKTVAHLIVGMVIGNLFLYAFGIIWFMIVSKSTLMAALTWCVLPFIPGDICKMIAVAVVSPILWRSLPFLNRDFTRT</sequence>
<proteinExistence type="inferred from homology"/>
<keyword evidence="3" id="KW-0812">Transmembrane</keyword>
<dbReference type="RefSeq" id="WP_320326517.1">
    <property type="nucleotide sequence ID" value="NZ_JALBUS010000022.1"/>
</dbReference>
<evidence type="ECO:0000256" key="2">
    <source>
        <dbReference type="PIRNR" id="PIRNR016661"/>
    </source>
</evidence>
<dbReference type="Pfam" id="PF02632">
    <property type="entry name" value="BioY"/>
    <property type="match status" value="1"/>
</dbReference>
<dbReference type="PANTHER" id="PTHR34295">
    <property type="entry name" value="BIOTIN TRANSPORTER BIOY"/>
    <property type="match status" value="1"/>
</dbReference>
<gene>
    <name evidence="4" type="ORF">MOZ64_10535</name>
</gene>
<feature type="transmembrane region" description="Helical" evidence="3">
    <location>
        <begin position="104"/>
        <end position="128"/>
    </location>
</feature>
<comment type="similarity">
    <text evidence="1 2">Belongs to the BioY family.</text>
</comment>
<keyword evidence="3" id="KW-1133">Transmembrane helix</keyword>
<feature type="transmembrane region" description="Helical" evidence="3">
    <location>
        <begin position="55"/>
        <end position="73"/>
    </location>
</feature>
<name>A0ABU4WPN5_9FIRM</name>
<dbReference type="PIRSF" id="PIRSF016661">
    <property type="entry name" value="BioY"/>
    <property type="match status" value="1"/>
</dbReference>
<feature type="transmembrane region" description="Helical" evidence="3">
    <location>
        <begin position="79"/>
        <end position="97"/>
    </location>
</feature>
<evidence type="ECO:0000313" key="4">
    <source>
        <dbReference type="EMBL" id="MDX8418269.1"/>
    </source>
</evidence>
<organism evidence="4 5">
    <name type="scientific">Absicoccus intestinalis</name>
    <dbReference type="NCBI Taxonomy" id="2926319"/>
    <lineage>
        <taxon>Bacteria</taxon>
        <taxon>Bacillati</taxon>
        <taxon>Bacillota</taxon>
        <taxon>Erysipelotrichia</taxon>
        <taxon>Erysipelotrichales</taxon>
        <taxon>Erysipelotrichaceae</taxon>
        <taxon>Absicoccus</taxon>
    </lineage>
</organism>
<evidence type="ECO:0000313" key="5">
    <source>
        <dbReference type="Proteomes" id="UP001285244"/>
    </source>
</evidence>